<dbReference type="GeneID" id="63727264"/>
<accession>A0A1L9PCI3</accession>
<organism evidence="1 2">
    <name type="scientific">Aspergillus versicolor CBS 583.65</name>
    <dbReference type="NCBI Taxonomy" id="1036611"/>
    <lineage>
        <taxon>Eukaryota</taxon>
        <taxon>Fungi</taxon>
        <taxon>Dikarya</taxon>
        <taxon>Ascomycota</taxon>
        <taxon>Pezizomycotina</taxon>
        <taxon>Eurotiomycetes</taxon>
        <taxon>Eurotiomycetidae</taxon>
        <taxon>Eurotiales</taxon>
        <taxon>Aspergillaceae</taxon>
        <taxon>Aspergillus</taxon>
        <taxon>Aspergillus subgen. Nidulantes</taxon>
    </lineage>
</organism>
<dbReference type="Proteomes" id="UP000184073">
    <property type="component" value="Unassembled WGS sequence"/>
</dbReference>
<evidence type="ECO:0000313" key="1">
    <source>
        <dbReference type="EMBL" id="OJI99211.1"/>
    </source>
</evidence>
<keyword evidence="2" id="KW-1185">Reference proteome</keyword>
<sequence length="144" mass="16172">MEPGRKNSPLGPNLLDFSSHHFTSNKDRPWHRPISGHKQSRLNRQLPQLQGWLQEFPQLPREVVILNAQLRAWVSVDRGQCLQSLIVALVAWPLLPWGAEHPGTSLGIGRLQPIQSSITFLRKVDHRSQTNKNSGGLALQPCLA</sequence>
<proteinExistence type="predicted"/>
<dbReference type="VEuPathDB" id="FungiDB:ASPVEDRAFT_38678"/>
<reference evidence="2" key="1">
    <citation type="journal article" date="2017" name="Genome Biol.">
        <title>Comparative genomics reveals high biological diversity and specific adaptations in the industrially and medically important fungal genus Aspergillus.</title>
        <authorList>
            <person name="de Vries R.P."/>
            <person name="Riley R."/>
            <person name="Wiebenga A."/>
            <person name="Aguilar-Osorio G."/>
            <person name="Amillis S."/>
            <person name="Uchima C.A."/>
            <person name="Anderluh G."/>
            <person name="Asadollahi M."/>
            <person name="Askin M."/>
            <person name="Barry K."/>
            <person name="Battaglia E."/>
            <person name="Bayram O."/>
            <person name="Benocci T."/>
            <person name="Braus-Stromeyer S.A."/>
            <person name="Caldana C."/>
            <person name="Canovas D."/>
            <person name="Cerqueira G.C."/>
            <person name="Chen F."/>
            <person name="Chen W."/>
            <person name="Choi C."/>
            <person name="Clum A."/>
            <person name="Dos Santos R.A."/>
            <person name="Damasio A.R."/>
            <person name="Diallinas G."/>
            <person name="Emri T."/>
            <person name="Fekete E."/>
            <person name="Flipphi M."/>
            <person name="Freyberg S."/>
            <person name="Gallo A."/>
            <person name="Gournas C."/>
            <person name="Habgood R."/>
            <person name="Hainaut M."/>
            <person name="Harispe M.L."/>
            <person name="Henrissat B."/>
            <person name="Hilden K.S."/>
            <person name="Hope R."/>
            <person name="Hossain A."/>
            <person name="Karabika E."/>
            <person name="Karaffa L."/>
            <person name="Karanyi Z."/>
            <person name="Krasevec N."/>
            <person name="Kuo A."/>
            <person name="Kusch H."/>
            <person name="LaButti K."/>
            <person name="Lagendijk E.L."/>
            <person name="Lapidus A."/>
            <person name="Levasseur A."/>
            <person name="Lindquist E."/>
            <person name="Lipzen A."/>
            <person name="Logrieco A.F."/>
            <person name="MacCabe A."/>
            <person name="Maekelae M.R."/>
            <person name="Malavazi I."/>
            <person name="Melin P."/>
            <person name="Meyer V."/>
            <person name="Mielnichuk N."/>
            <person name="Miskei M."/>
            <person name="Molnar A.P."/>
            <person name="Mule G."/>
            <person name="Ngan C.Y."/>
            <person name="Orejas M."/>
            <person name="Orosz E."/>
            <person name="Ouedraogo J.P."/>
            <person name="Overkamp K.M."/>
            <person name="Park H.-S."/>
            <person name="Perrone G."/>
            <person name="Piumi F."/>
            <person name="Punt P.J."/>
            <person name="Ram A.F."/>
            <person name="Ramon A."/>
            <person name="Rauscher S."/>
            <person name="Record E."/>
            <person name="Riano-Pachon D.M."/>
            <person name="Robert V."/>
            <person name="Roehrig J."/>
            <person name="Ruller R."/>
            <person name="Salamov A."/>
            <person name="Salih N.S."/>
            <person name="Samson R.A."/>
            <person name="Sandor E."/>
            <person name="Sanguinetti M."/>
            <person name="Schuetze T."/>
            <person name="Sepcic K."/>
            <person name="Shelest E."/>
            <person name="Sherlock G."/>
            <person name="Sophianopoulou V."/>
            <person name="Squina F.M."/>
            <person name="Sun H."/>
            <person name="Susca A."/>
            <person name="Todd R.B."/>
            <person name="Tsang A."/>
            <person name="Unkles S.E."/>
            <person name="van de Wiele N."/>
            <person name="van Rossen-Uffink D."/>
            <person name="Oliveira J.V."/>
            <person name="Vesth T.C."/>
            <person name="Visser J."/>
            <person name="Yu J.-H."/>
            <person name="Zhou M."/>
            <person name="Andersen M.R."/>
            <person name="Archer D.B."/>
            <person name="Baker S.E."/>
            <person name="Benoit I."/>
            <person name="Brakhage A.A."/>
            <person name="Braus G.H."/>
            <person name="Fischer R."/>
            <person name="Frisvad J.C."/>
            <person name="Goldman G.H."/>
            <person name="Houbraken J."/>
            <person name="Oakley B."/>
            <person name="Pocsi I."/>
            <person name="Scazzocchio C."/>
            <person name="Seiboth B."/>
            <person name="vanKuyk P.A."/>
            <person name="Wortman J."/>
            <person name="Dyer P.S."/>
            <person name="Grigoriev I.V."/>
        </authorList>
    </citation>
    <scope>NUCLEOTIDE SEQUENCE [LARGE SCALE GENOMIC DNA]</scope>
    <source>
        <strain evidence="2">CBS 583.65</strain>
    </source>
</reference>
<gene>
    <name evidence="1" type="ORF">ASPVEDRAFT_38678</name>
</gene>
<dbReference type="EMBL" id="KV878126">
    <property type="protein sequence ID" value="OJI99211.1"/>
    <property type="molecule type" value="Genomic_DNA"/>
</dbReference>
<protein>
    <submittedName>
        <fullName evidence="1">Uncharacterized protein</fullName>
    </submittedName>
</protein>
<dbReference type="RefSeq" id="XP_040664974.1">
    <property type="nucleotide sequence ID" value="XM_040811753.1"/>
</dbReference>
<dbReference type="AlphaFoldDB" id="A0A1L9PCI3"/>
<name>A0A1L9PCI3_ASPVE</name>
<evidence type="ECO:0000313" key="2">
    <source>
        <dbReference type="Proteomes" id="UP000184073"/>
    </source>
</evidence>